<evidence type="ECO:0000313" key="1">
    <source>
        <dbReference type="EMBL" id="KAK2574712.1"/>
    </source>
</evidence>
<sequence>TLPADYRFEIPFFSDPTDPLKLKQPDSDDQQ</sequence>
<organism evidence="1 2">
    <name type="scientific">Odynerus spinipes</name>
    <dbReference type="NCBI Taxonomy" id="1348599"/>
    <lineage>
        <taxon>Eukaryota</taxon>
        <taxon>Metazoa</taxon>
        <taxon>Ecdysozoa</taxon>
        <taxon>Arthropoda</taxon>
        <taxon>Hexapoda</taxon>
        <taxon>Insecta</taxon>
        <taxon>Pterygota</taxon>
        <taxon>Neoptera</taxon>
        <taxon>Endopterygota</taxon>
        <taxon>Hymenoptera</taxon>
        <taxon>Apocrita</taxon>
        <taxon>Aculeata</taxon>
        <taxon>Vespoidea</taxon>
        <taxon>Vespidae</taxon>
        <taxon>Eumeninae</taxon>
        <taxon>Odynerus</taxon>
    </lineage>
</organism>
<name>A0AAD9VIB6_9HYME</name>
<keyword evidence="2" id="KW-1185">Reference proteome</keyword>
<protein>
    <submittedName>
        <fullName evidence="1">Uncharacterized protein</fullName>
    </submittedName>
</protein>
<comment type="caution">
    <text evidence="1">The sequence shown here is derived from an EMBL/GenBank/DDBJ whole genome shotgun (WGS) entry which is preliminary data.</text>
</comment>
<dbReference type="Proteomes" id="UP001258017">
    <property type="component" value="Unassembled WGS sequence"/>
</dbReference>
<gene>
    <name evidence="1" type="ORF">KPH14_012985</name>
</gene>
<proteinExistence type="predicted"/>
<reference evidence="1" key="1">
    <citation type="submission" date="2021-08" db="EMBL/GenBank/DDBJ databases">
        <authorList>
            <person name="Misof B."/>
            <person name="Oliver O."/>
            <person name="Podsiadlowski L."/>
            <person name="Donath A."/>
            <person name="Peters R."/>
            <person name="Mayer C."/>
            <person name="Rust J."/>
            <person name="Gunkel S."/>
            <person name="Lesny P."/>
            <person name="Martin S."/>
            <person name="Oeyen J.P."/>
            <person name="Petersen M."/>
            <person name="Panagiotis P."/>
            <person name="Wilbrandt J."/>
            <person name="Tanja T."/>
        </authorList>
    </citation>
    <scope>NUCLEOTIDE SEQUENCE</scope>
    <source>
        <strain evidence="1">GBR_01_08_01A</strain>
        <tissue evidence="1">Thorax + abdomen</tissue>
    </source>
</reference>
<dbReference type="AlphaFoldDB" id="A0AAD9VIB6"/>
<accession>A0AAD9VIB6</accession>
<reference evidence="1" key="2">
    <citation type="journal article" date="2023" name="Commun. Biol.">
        <title>Intrasexual cuticular hydrocarbon dimorphism in a wasp sheds light on hydrocarbon biosynthesis genes in Hymenoptera.</title>
        <authorList>
            <person name="Moris V.C."/>
            <person name="Podsiadlowski L."/>
            <person name="Martin S."/>
            <person name="Oeyen J.P."/>
            <person name="Donath A."/>
            <person name="Petersen M."/>
            <person name="Wilbrandt J."/>
            <person name="Misof B."/>
            <person name="Liedtke D."/>
            <person name="Thamm M."/>
            <person name="Scheiner R."/>
            <person name="Schmitt T."/>
            <person name="Niehuis O."/>
        </authorList>
    </citation>
    <scope>NUCLEOTIDE SEQUENCE</scope>
    <source>
        <strain evidence="1">GBR_01_08_01A</strain>
    </source>
</reference>
<dbReference type="EMBL" id="JAIFRP010005176">
    <property type="protein sequence ID" value="KAK2574712.1"/>
    <property type="molecule type" value="Genomic_DNA"/>
</dbReference>
<feature type="non-terminal residue" evidence="1">
    <location>
        <position position="1"/>
    </location>
</feature>
<evidence type="ECO:0000313" key="2">
    <source>
        <dbReference type="Proteomes" id="UP001258017"/>
    </source>
</evidence>